<feature type="domain" description="N-acetyltransferase" evidence="1">
    <location>
        <begin position="36"/>
        <end position="86"/>
    </location>
</feature>
<dbReference type="RefSeq" id="WP_089065227.1">
    <property type="nucleotide sequence ID" value="NZ_CP022316.1"/>
</dbReference>
<name>A0A220UDI4_9MICO</name>
<dbReference type="SUPFAM" id="SSF55729">
    <property type="entry name" value="Acyl-CoA N-acyltransferases (Nat)"/>
    <property type="match status" value="1"/>
</dbReference>
<dbReference type="Pfam" id="PF00583">
    <property type="entry name" value="Acetyltransf_1"/>
    <property type="match status" value="1"/>
</dbReference>
<evidence type="ECO:0000313" key="3">
    <source>
        <dbReference type="Proteomes" id="UP000198398"/>
    </source>
</evidence>
<dbReference type="GO" id="GO:0016747">
    <property type="term" value="F:acyltransferase activity, transferring groups other than amino-acyl groups"/>
    <property type="evidence" value="ECO:0007669"/>
    <property type="project" value="InterPro"/>
</dbReference>
<accession>A0A220UDI4</accession>
<keyword evidence="3" id="KW-1185">Reference proteome</keyword>
<dbReference type="AlphaFoldDB" id="A0A220UDI4"/>
<dbReference type="Gene3D" id="3.40.630.30">
    <property type="match status" value="1"/>
</dbReference>
<sequence>MNSTAADEVRIRPLEQGMTGLLAEAAPGWAAAVPAWLESMRTGRSTVLVALRGAAPVGVAQLLHGEVPEVCNVGVLKAHRGQGIGAAREKCGRRPS</sequence>
<reference evidence="3" key="1">
    <citation type="submission" date="2017-07" db="EMBL/GenBank/DDBJ databases">
        <title>Brachybacterium sp. VR2415.</title>
        <authorList>
            <person name="Tak E.J."/>
            <person name="Bae J.-W."/>
        </authorList>
    </citation>
    <scope>NUCLEOTIDE SEQUENCE [LARGE SCALE GENOMIC DNA]</scope>
    <source>
        <strain evidence="3">VR2415</strain>
    </source>
</reference>
<proteinExistence type="predicted"/>
<dbReference type="EMBL" id="CP022316">
    <property type="protein sequence ID" value="ASK65986.1"/>
    <property type="molecule type" value="Genomic_DNA"/>
</dbReference>
<dbReference type="OrthoDB" id="9799092at2"/>
<organism evidence="2 3">
    <name type="scientific">Brachybacterium avium</name>
    <dbReference type="NCBI Taxonomy" id="2017485"/>
    <lineage>
        <taxon>Bacteria</taxon>
        <taxon>Bacillati</taxon>
        <taxon>Actinomycetota</taxon>
        <taxon>Actinomycetes</taxon>
        <taxon>Micrococcales</taxon>
        <taxon>Dermabacteraceae</taxon>
        <taxon>Brachybacterium</taxon>
    </lineage>
</organism>
<protein>
    <recommendedName>
        <fullName evidence="1">N-acetyltransferase domain-containing protein</fullName>
    </recommendedName>
</protein>
<dbReference type="InterPro" id="IPR016181">
    <property type="entry name" value="Acyl_CoA_acyltransferase"/>
</dbReference>
<evidence type="ECO:0000313" key="2">
    <source>
        <dbReference type="EMBL" id="ASK65986.1"/>
    </source>
</evidence>
<dbReference type="CDD" id="cd04301">
    <property type="entry name" value="NAT_SF"/>
    <property type="match status" value="1"/>
</dbReference>
<dbReference type="KEGG" id="brv:CFK39_09310"/>
<gene>
    <name evidence="2" type="ORF">CFK39_09310</name>
</gene>
<evidence type="ECO:0000259" key="1">
    <source>
        <dbReference type="Pfam" id="PF00583"/>
    </source>
</evidence>
<dbReference type="Proteomes" id="UP000198398">
    <property type="component" value="Chromosome"/>
</dbReference>
<dbReference type="InterPro" id="IPR000182">
    <property type="entry name" value="GNAT_dom"/>
</dbReference>